<name>U2PS08_9ACTN</name>
<dbReference type="GeneID" id="95360329"/>
<dbReference type="EMBL" id="ACVN02000239">
    <property type="protein sequence ID" value="ERK53310.1"/>
    <property type="molecule type" value="Genomic_DNA"/>
</dbReference>
<dbReference type="PANTHER" id="PTHR43569:SF1">
    <property type="entry name" value="BLL3371 PROTEIN"/>
    <property type="match status" value="1"/>
</dbReference>
<dbReference type="SUPFAM" id="SSF51556">
    <property type="entry name" value="Metallo-dependent hydrolases"/>
    <property type="match status" value="1"/>
</dbReference>
<dbReference type="AlphaFoldDB" id="U2PS08"/>
<reference evidence="3" key="1">
    <citation type="submission" date="2013-08" db="EMBL/GenBank/DDBJ databases">
        <authorList>
            <person name="Durkin A.S."/>
            <person name="Haft D.R."/>
            <person name="McCorrison J."/>
            <person name="Torralba M."/>
            <person name="Gillis M."/>
            <person name="Haft D.H."/>
            <person name="Methe B."/>
            <person name="Sutton G."/>
            <person name="Nelson K.E."/>
        </authorList>
    </citation>
    <scope>NUCLEOTIDE SEQUENCE [LARGE SCALE GENOMIC DNA]</scope>
    <source>
        <strain evidence="3">F0233</strain>
    </source>
</reference>
<sequence length="316" mass="35227">MSHYDGPVIDAHHHFWEPERNRQPWLLPDAHIPFRYGNYDSIKKPYLPPDLLADAEGFKIVGTVTMETEWNEDDEVGEIDYMQQVQDRFGLPSACVAHAVLNRPGVEETIEQLAERPIVRSIRHKPGQAASPSLAASHPSLLMDPVWRKGYAAVERAGLTFDLQVAWWHLTEAADLANAFPDQLIIINHAALPSDRSPEAMAGWEKAVRLMASLPNTVMKISGIGLPGIPWVIENNRYIVETLFEVFGADRVMFASNFPVDSLCGSYGDIFGGFRELSSNWSPDEQRAAFAGTAIRVYRLDPQLLDAPRATGTPGR</sequence>
<evidence type="ECO:0000256" key="1">
    <source>
        <dbReference type="ARBA" id="ARBA00038310"/>
    </source>
</evidence>
<accession>U2PS08</accession>
<proteinExistence type="inferred from homology"/>
<evidence type="ECO:0000259" key="2">
    <source>
        <dbReference type="Pfam" id="PF04909"/>
    </source>
</evidence>
<dbReference type="OrthoDB" id="5450317at2"/>
<comment type="similarity">
    <text evidence="1">Belongs to the metallo-dependent hydrolases superfamily.</text>
</comment>
<dbReference type="Proteomes" id="UP000017052">
    <property type="component" value="Unassembled WGS sequence"/>
</dbReference>
<dbReference type="InterPro" id="IPR052350">
    <property type="entry name" value="Metallo-dep_Lactonases"/>
</dbReference>
<organism evidence="3 4">
    <name type="scientific">Propionibacterium acidifaciens F0233</name>
    <dbReference type="NCBI Taxonomy" id="553198"/>
    <lineage>
        <taxon>Bacteria</taxon>
        <taxon>Bacillati</taxon>
        <taxon>Actinomycetota</taxon>
        <taxon>Actinomycetes</taxon>
        <taxon>Propionibacteriales</taxon>
        <taxon>Propionibacteriaceae</taxon>
        <taxon>Propionibacterium</taxon>
    </lineage>
</organism>
<protein>
    <submittedName>
        <fullName evidence="3">Amidohydrolase family protein</fullName>
    </submittedName>
</protein>
<dbReference type="RefSeq" id="WP_021798192.1">
    <property type="nucleotide sequence ID" value="NZ_ACVN02000239.1"/>
</dbReference>
<dbReference type="PANTHER" id="PTHR43569">
    <property type="entry name" value="AMIDOHYDROLASE"/>
    <property type="match status" value="1"/>
</dbReference>
<dbReference type="Gene3D" id="3.20.20.140">
    <property type="entry name" value="Metal-dependent hydrolases"/>
    <property type="match status" value="1"/>
</dbReference>
<evidence type="ECO:0000313" key="4">
    <source>
        <dbReference type="Proteomes" id="UP000017052"/>
    </source>
</evidence>
<gene>
    <name evidence="3" type="ORF">HMPREF0682_2618</name>
</gene>
<evidence type="ECO:0000313" key="3">
    <source>
        <dbReference type="EMBL" id="ERK53310.1"/>
    </source>
</evidence>
<feature type="domain" description="Amidohydrolase-related" evidence="2">
    <location>
        <begin position="9"/>
        <end position="300"/>
    </location>
</feature>
<dbReference type="GO" id="GO:0016787">
    <property type="term" value="F:hydrolase activity"/>
    <property type="evidence" value="ECO:0007669"/>
    <property type="project" value="UniProtKB-KW"/>
</dbReference>
<keyword evidence="4" id="KW-1185">Reference proteome</keyword>
<dbReference type="InterPro" id="IPR032466">
    <property type="entry name" value="Metal_Hydrolase"/>
</dbReference>
<dbReference type="InterPro" id="IPR006680">
    <property type="entry name" value="Amidohydro-rel"/>
</dbReference>
<comment type="caution">
    <text evidence="3">The sequence shown here is derived from an EMBL/GenBank/DDBJ whole genome shotgun (WGS) entry which is preliminary data.</text>
</comment>
<dbReference type="Pfam" id="PF04909">
    <property type="entry name" value="Amidohydro_2"/>
    <property type="match status" value="1"/>
</dbReference>